<dbReference type="Pfam" id="PF00583">
    <property type="entry name" value="Acetyltransf_1"/>
    <property type="match status" value="1"/>
</dbReference>
<dbReference type="RefSeq" id="WP_343814586.1">
    <property type="nucleotide sequence ID" value="NZ_BAAADS010000020.1"/>
</dbReference>
<dbReference type="Gene3D" id="3.40.630.30">
    <property type="match status" value="1"/>
</dbReference>
<dbReference type="InterPro" id="IPR000182">
    <property type="entry name" value="GNAT_dom"/>
</dbReference>
<accession>A0ABN1GE30</accession>
<gene>
    <name evidence="4" type="ORF">GCM10009001_28730</name>
</gene>
<evidence type="ECO:0000313" key="4">
    <source>
        <dbReference type="EMBL" id="GAA0609584.1"/>
    </source>
</evidence>
<dbReference type="InterPro" id="IPR016181">
    <property type="entry name" value="Acyl_CoA_acyltransferase"/>
</dbReference>
<dbReference type="PROSITE" id="PS51186">
    <property type="entry name" value="GNAT"/>
    <property type="match status" value="1"/>
</dbReference>
<keyword evidence="5" id="KW-1185">Reference proteome</keyword>
<dbReference type="CDD" id="cd04301">
    <property type="entry name" value="NAT_SF"/>
    <property type="match status" value="1"/>
</dbReference>
<comment type="caution">
    <text evidence="4">The sequence shown here is derived from an EMBL/GenBank/DDBJ whole genome shotgun (WGS) entry which is preliminary data.</text>
</comment>
<evidence type="ECO:0000256" key="1">
    <source>
        <dbReference type="ARBA" id="ARBA00022679"/>
    </source>
</evidence>
<evidence type="ECO:0000256" key="2">
    <source>
        <dbReference type="ARBA" id="ARBA00023315"/>
    </source>
</evidence>
<dbReference type="Proteomes" id="UP001500866">
    <property type="component" value="Unassembled WGS sequence"/>
</dbReference>
<keyword evidence="2" id="KW-0012">Acyltransferase</keyword>
<organism evidence="4 5">
    <name type="scientific">Virgibacillus siamensis</name>
    <dbReference type="NCBI Taxonomy" id="480071"/>
    <lineage>
        <taxon>Bacteria</taxon>
        <taxon>Bacillati</taxon>
        <taxon>Bacillota</taxon>
        <taxon>Bacilli</taxon>
        <taxon>Bacillales</taxon>
        <taxon>Bacillaceae</taxon>
        <taxon>Virgibacillus</taxon>
    </lineage>
</organism>
<feature type="domain" description="N-acetyltransferase" evidence="3">
    <location>
        <begin position="1"/>
        <end position="140"/>
    </location>
</feature>
<reference evidence="4 5" key="1">
    <citation type="journal article" date="2019" name="Int. J. Syst. Evol. Microbiol.">
        <title>The Global Catalogue of Microorganisms (GCM) 10K type strain sequencing project: providing services to taxonomists for standard genome sequencing and annotation.</title>
        <authorList>
            <consortium name="The Broad Institute Genomics Platform"/>
            <consortium name="The Broad Institute Genome Sequencing Center for Infectious Disease"/>
            <person name="Wu L."/>
            <person name="Ma J."/>
        </authorList>
    </citation>
    <scope>NUCLEOTIDE SEQUENCE [LARGE SCALE GENOMIC DNA]</scope>
    <source>
        <strain evidence="4 5">JCM 15395</strain>
    </source>
</reference>
<keyword evidence="1" id="KW-0808">Transferase</keyword>
<dbReference type="PANTHER" id="PTHR43800:SF1">
    <property type="entry name" value="PEPTIDYL-LYSINE N-ACETYLTRANSFERASE YJAB"/>
    <property type="match status" value="1"/>
</dbReference>
<evidence type="ECO:0000313" key="5">
    <source>
        <dbReference type="Proteomes" id="UP001500866"/>
    </source>
</evidence>
<sequence length="141" mass="16748">MAKITQRSDQAARDFIRENVIEHNMKQLPDELKTDKKEFGFVLEDDDGNVIGGITGTMYWQHVHIDFLWVEETLRLEGYGRMLLERLEQYAIDHDCRLMFLDSFSFQAPEFYMKNGFQTFGILEDHPRGFNQYFLQKRLGD</sequence>
<dbReference type="PANTHER" id="PTHR43800">
    <property type="entry name" value="PEPTIDYL-LYSINE N-ACETYLTRANSFERASE YJAB"/>
    <property type="match status" value="1"/>
</dbReference>
<dbReference type="SUPFAM" id="SSF55729">
    <property type="entry name" value="Acyl-CoA N-acyltransferases (Nat)"/>
    <property type="match status" value="1"/>
</dbReference>
<proteinExistence type="predicted"/>
<dbReference type="EMBL" id="BAAADS010000020">
    <property type="protein sequence ID" value="GAA0609584.1"/>
    <property type="molecule type" value="Genomic_DNA"/>
</dbReference>
<protein>
    <submittedName>
        <fullName evidence="4">GNAT family N-acetyltransferase</fullName>
    </submittedName>
</protein>
<evidence type="ECO:0000259" key="3">
    <source>
        <dbReference type="PROSITE" id="PS51186"/>
    </source>
</evidence>
<name>A0ABN1GE30_9BACI</name>